<feature type="signal peptide" evidence="1">
    <location>
        <begin position="1"/>
        <end position="30"/>
    </location>
</feature>
<evidence type="ECO:0000313" key="3">
    <source>
        <dbReference type="Proteomes" id="UP001152607"/>
    </source>
</evidence>
<accession>A0A9W4XU07</accession>
<dbReference type="EMBL" id="CAOQHR010000003">
    <property type="protein sequence ID" value="CAI6332812.1"/>
    <property type="molecule type" value="Genomic_DNA"/>
</dbReference>
<evidence type="ECO:0008006" key="4">
    <source>
        <dbReference type="Google" id="ProtNLM"/>
    </source>
</evidence>
<organism evidence="2 3">
    <name type="scientific">Periconia digitata</name>
    <dbReference type="NCBI Taxonomy" id="1303443"/>
    <lineage>
        <taxon>Eukaryota</taxon>
        <taxon>Fungi</taxon>
        <taxon>Dikarya</taxon>
        <taxon>Ascomycota</taxon>
        <taxon>Pezizomycotina</taxon>
        <taxon>Dothideomycetes</taxon>
        <taxon>Pleosporomycetidae</taxon>
        <taxon>Pleosporales</taxon>
        <taxon>Massarineae</taxon>
        <taxon>Periconiaceae</taxon>
        <taxon>Periconia</taxon>
    </lineage>
</organism>
<keyword evidence="3" id="KW-1185">Reference proteome</keyword>
<keyword evidence="1" id="KW-0732">Signal</keyword>
<reference evidence="2" key="1">
    <citation type="submission" date="2023-01" db="EMBL/GenBank/DDBJ databases">
        <authorList>
            <person name="Van Ghelder C."/>
            <person name="Rancurel C."/>
        </authorList>
    </citation>
    <scope>NUCLEOTIDE SEQUENCE</scope>
    <source>
        <strain evidence="2">CNCM I-4278</strain>
    </source>
</reference>
<feature type="chain" id="PRO_5040938119" description="Secreted protein" evidence="1">
    <location>
        <begin position="31"/>
        <end position="72"/>
    </location>
</feature>
<evidence type="ECO:0000256" key="1">
    <source>
        <dbReference type="SAM" id="SignalP"/>
    </source>
</evidence>
<dbReference type="Proteomes" id="UP001152607">
    <property type="component" value="Unassembled WGS sequence"/>
</dbReference>
<evidence type="ECO:0000313" key="2">
    <source>
        <dbReference type="EMBL" id="CAI6332812.1"/>
    </source>
</evidence>
<protein>
    <recommendedName>
        <fullName evidence="4">Secreted protein</fullName>
    </recommendedName>
</protein>
<sequence length="72" mass="8002">MLPNPVIAYYKFPLTTIVILLQLLARPGGCDWPPLVSSCYSRQGALTEHFGRRTIALLPCAHLTPWYSCVLG</sequence>
<name>A0A9W4XU07_9PLEO</name>
<proteinExistence type="predicted"/>
<comment type="caution">
    <text evidence="2">The sequence shown here is derived from an EMBL/GenBank/DDBJ whole genome shotgun (WGS) entry which is preliminary data.</text>
</comment>
<gene>
    <name evidence="2" type="ORF">PDIGIT_LOCUS5842</name>
</gene>
<dbReference type="AlphaFoldDB" id="A0A9W4XU07"/>